<sequence length="63" mass="6754">MCKSWTARAGVCAWVIGAVIVRGLNSGQRVAQKTGEARGFIYQISSSGLGDVAPQIERDAEMR</sequence>
<name>A0A2T3Z2Y2_TRIA4</name>
<protein>
    <submittedName>
        <fullName evidence="1">Uncharacterized protein</fullName>
    </submittedName>
</protein>
<dbReference type="Proteomes" id="UP000240493">
    <property type="component" value="Unassembled WGS sequence"/>
</dbReference>
<evidence type="ECO:0000313" key="2">
    <source>
        <dbReference type="Proteomes" id="UP000240493"/>
    </source>
</evidence>
<organism evidence="1 2">
    <name type="scientific">Trichoderma asperellum (strain ATCC 204424 / CBS 433.97 / NBRC 101777)</name>
    <dbReference type="NCBI Taxonomy" id="1042311"/>
    <lineage>
        <taxon>Eukaryota</taxon>
        <taxon>Fungi</taxon>
        <taxon>Dikarya</taxon>
        <taxon>Ascomycota</taxon>
        <taxon>Pezizomycotina</taxon>
        <taxon>Sordariomycetes</taxon>
        <taxon>Hypocreomycetidae</taxon>
        <taxon>Hypocreales</taxon>
        <taxon>Hypocreaceae</taxon>
        <taxon>Trichoderma</taxon>
    </lineage>
</organism>
<accession>A0A2T3Z2Y2</accession>
<dbReference type="AlphaFoldDB" id="A0A2T3Z2Y2"/>
<gene>
    <name evidence="1" type="ORF">M441DRAFT_70309</name>
</gene>
<dbReference type="EMBL" id="KZ679264">
    <property type="protein sequence ID" value="PTB39164.1"/>
    <property type="molecule type" value="Genomic_DNA"/>
</dbReference>
<proteinExistence type="predicted"/>
<evidence type="ECO:0000313" key="1">
    <source>
        <dbReference type="EMBL" id="PTB39164.1"/>
    </source>
</evidence>
<keyword evidence="2" id="KW-1185">Reference proteome</keyword>
<reference evidence="1 2" key="1">
    <citation type="submission" date="2016-07" db="EMBL/GenBank/DDBJ databases">
        <title>Multiple horizontal gene transfer events from other fungi enriched the ability of initially mycotrophic Trichoderma (Ascomycota) to feed on dead plant biomass.</title>
        <authorList>
            <consortium name="DOE Joint Genome Institute"/>
            <person name="Aerts A."/>
            <person name="Atanasova L."/>
            <person name="Chenthamara K."/>
            <person name="Zhang J."/>
            <person name="Grujic M."/>
            <person name="Henrissat B."/>
            <person name="Kuo A."/>
            <person name="Salamov A."/>
            <person name="Lipzen A."/>
            <person name="Labutti K."/>
            <person name="Barry K."/>
            <person name="Miao Y."/>
            <person name="Rahimi M.J."/>
            <person name="Shen Q."/>
            <person name="Grigoriev I.V."/>
            <person name="Kubicek C.P."/>
            <person name="Druzhinina I.S."/>
        </authorList>
    </citation>
    <scope>NUCLEOTIDE SEQUENCE [LARGE SCALE GENOMIC DNA]</scope>
    <source>
        <strain evidence="1 2">CBS 433.97</strain>
    </source>
</reference>